<dbReference type="GeneID" id="25298670"/>
<proteinExistence type="predicted"/>
<organism evidence="1 2">
    <name type="scientific">Rhinocladiella mackenziei CBS 650.93</name>
    <dbReference type="NCBI Taxonomy" id="1442369"/>
    <lineage>
        <taxon>Eukaryota</taxon>
        <taxon>Fungi</taxon>
        <taxon>Dikarya</taxon>
        <taxon>Ascomycota</taxon>
        <taxon>Pezizomycotina</taxon>
        <taxon>Eurotiomycetes</taxon>
        <taxon>Chaetothyriomycetidae</taxon>
        <taxon>Chaetothyriales</taxon>
        <taxon>Herpotrichiellaceae</taxon>
        <taxon>Rhinocladiella</taxon>
    </lineage>
</organism>
<dbReference type="OrthoDB" id="4126315at2759"/>
<dbReference type="Proteomes" id="UP000053617">
    <property type="component" value="Unassembled WGS sequence"/>
</dbReference>
<evidence type="ECO:0000313" key="2">
    <source>
        <dbReference type="Proteomes" id="UP000053617"/>
    </source>
</evidence>
<dbReference type="RefSeq" id="XP_013267595.1">
    <property type="nucleotide sequence ID" value="XM_013412141.1"/>
</dbReference>
<dbReference type="Gene3D" id="3.30.70.100">
    <property type="match status" value="1"/>
</dbReference>
<dbReference type="InterPro" id="IPR011008">
    <property type="entry name" value="Dimeric_a/b-barrel"/>
</dbReference>
<gene>
    <name evidence="1" type="ORF">Z518_10599</name>
</gene>
<dbReference type="SUPFAM" id="SSF54909">
    <property type="entry name" value="Dimeric alpha+beta barrel"/>
    <property type="match status" value="1"/>
</dbReference>
<reference evidence="1 2" key="1">
    <citation type="submission" date="2015-01" db="EMBL/GenBank/DDBJ databases">
        <title>The Genome Sequence of Rhinocladiella mackenzie CBS 650.93.</title>
        <authorList>
            <consortium name="The Broad Institute Genomics Platform"/>
            <person name="Cuomo C."/>
            <person name="de Hoog S."/>
            <person name="Gorbushina A."/>
            <person name="Stielow B."/>
            <person name="Teixiera M."/>
            <person name="Abouelleil A."/>
            <person name="Chapman S.B."/>
            <person name="Priest M."/>
            <person name="Young S.K."/>
            <person name="Wortman J."/>
            <person name="Nusbaum C."/>
            <person name="Birren B."/>
        </authorList>
    </citation>
    <scope>NUCLEOTIDE SEQUENCE [LARGE SCALE GENOMIC DNA]</scope>
    <source>
        <strain evidence="1 2">CBS 650.93</strain>
    </source>
</reference>
<sequence>MDGDKPIYIHPSLSSGFVLSVKIWIPPEKISEFFALFKPVYDAVIAEEECRFFVVTQNEQEPGCISWVEGWTKDVNWLMSEQLPKSYYQPYLKETEAMFTKPRFFEILKPEASFGHFKVPKT</sequence>
<name>A0A0D2I3W5_9EURO</name>
<dbReference type="EMBL" id="KN847483">
    <property type="protein sequence ID" value="KIX00459.1"/>
    <property type="molecule type" value="Genomic_DNA"/>
</dbReference>
<dbReference type="HOGENOM" id="CLU_147503_0_0_1"/>
<protein>
    <recommendedName>
        <fullName evidence="3">ABM domain-containing protein</fullName>
    </recommendedName>
</protein>
<accession>A0A0D2I3W5</accession>
<evidence type="ECO:0000313" key="1">
    <source>
        <dbReference type="EMBL" id="KIX00459.1"/>
    </source>
</evidence>
<dbReference type="VEuPathDB" id="FungiDB:Z518_10599"/>
<evidence type="ECO:0008006" key="3">
    <source>
        <dbReference type="Google" id="ProtNLM"/>
    </source>
</evidence>
<keyword evidence="2" id="KW-1185">Reference proteome</keyword>
<dbReference type="AlphaFoldDB" id="A0A0D2I3W5"/>